<keyword evidence="4 6" id="KW-0472">Membrane</keyword>
<dbReference type="GO" id="GO:0033116">
    <property type="term" value="C:endoplasmic reticulum-Golgi intermediate compartment membrane"/>
    <property type="evidence" value="ECO:0007669"/>
    <property type="project" value="UniProtKB-SubCell"/>
</dbReference>
<keyword evidence="2 6" id="KW-0256">Endoplasmic reticulum</keyword>
<comment type="similarity">
    <text evidence="6">Belongs to the VMA21 family.</text>
</comment>
<protein>
    <submittedName>
        <fullName evidence="8">Uncharacterized protein</fullName>
    </submittedName>
</protein>
<organism evidence="8 9">
    <name type="scientific">Podarcis muralis</name>
    <name type="common">Wall lizard</name>
    <name type="synonym">Lacerta muralis</name>
    <dbReference type="NCBI Taxonomy" id="64176"/>
    <lineage>
        <taxon>Eukaryota</taxon>
        <taxon>Metazoa</taxon>
        <taxon>Chordata</taxon>
        <taxon>Craniata</taxon>
        <taxon>Vertebrata</taxon>
        <taxon>Euteleostomi</taxon>
        <taxon>Lepidosauria</taxon>
        <taxon>Squamata</taxon>
        <taxon>Bifurcata</taxon>
        <taxon>Unidentata</taxon>
        <taxon>Episquamata</taxon>
        <taxon>Laterata</taxon>
        <taxon>Lacertibaenia</taxon>
        <taxon>Lacertidae</taxon>
        <taxon>Podarcis</taxon>
    </lineage>
</organism>
<dbReference type="PANTHER" id="PTHR31792:SF3">
    <property type="entry name" value="VACUOLAR ATPASE ASSEMBLY INTEGRAL MEMBRANE PROTEIN VMA21"/>
    <property type="match status" value="1"/>
</dbReference>
<evidence type="ECO:0000313" key="8">
    <source>
        <dbReference type="Ensembl" id="ENSPMRP00000014038.1"/>
    </source>
</evidence>
<evidence type="ECO:0000256" key="4">
    <source>
        <dbReference type="ARBA" id="ARBA00023136"/>
    </source>
</evidence>
<feature type="transmembrane region" description="Helical" evidence="6">
    <location>
        <begin position="64"/>
        <end position="87"/>
    </location>
</feature>
<comment type="subcellular location">
    <subcellularLocation>
        <location evidence="6">Endoplasmic reticulum membrane</location>
        <topology evidence="6">Multi-pass membrane protein</topology>
    </subcellularLocation>
    <subcellularLocation>
        <location evidence="6">Endoplasmic reticulum-Golgi intermediate compartment membrane</location>
        <topology evidence="6">Multi-pass membrane protein</topology>
    </subcellularLocation>
    <subcellularLocation>
        <location evidence="6">Cytoplasmic vesicle</location>
        <location evidence="6">COPII-coated vesicle membrane</location>
        <topology evidence="6">Multi-pass membrane protein</topology>
    </subcellularLocation>
</comment>
<proteinExistence type="inferred from homology"/>
<keyword evidence="5 6" id="KW-0968">Cytoplasmic vesicle</keyword>
<feature type="region of interest" description="Disordered" evidence="7">
    <location>
        <begin position="1"/>
        <end position="23"/>
    </location>
</feature>
<comment type="function">
    <text evidence="6">Required for the assembly of the V0 complex of the vacuolar ATPase (V-ATPase) in the endoplasmic reticulum.</text>
</comment>
<evidence type="ECO:0000256" key="3">
    <source>
        <dbReference type="ARBA" id="ARBA00022989"/>
    </source>
</evidence>
<reference evidence="8" key="2">
    <citation type="submission" date="2025-08" db="UniProtKB">
        <authorList>
            <consortium name="Ensembl"/>
        </authorList>
    </citation>
    <scope>IDENTIFICATION</scope>
</reference>
<sequence>MDSPKGNPLLISPALSNTGTGSNETARERLLEGPFLGHLTGGRGGGREGQPRFEANLASTLKTLLFFTTLMILLPIGLYFFSKAYLFEGLLGMSTRDGYFYSAVLAVLAVHTVLALFVYAAWNEGARQGRAAKRD</sequence>
<evidence type="ECO:0000256" key="7">
    <source>
        <dbReference type="SAM" id="MobiDB-lite"/>
    </source>
</evidence>
<evidence type="ECO:0000256" key="1">
    <source>
        <dbReference type="ARBA" id="ARBA00022692"/>
    </source>
</evidence>
<dbReference type="GO" id="GO:0005789">
    <property type="term" value="C:endoplasmic reticulum membrane"/>
    <property type="evidence" value="ECO:0007669"/>
    <property type="project" value="UniProtKB-SubCell"/>
</dbReference>
<dbReference type="InterPro" id="IPR019013">
    <property type="entry name" value="Vma21"/>
</dbReference>
<feature type="transmembrane region" description="Helical" evidence="6">
    <location>
        <begin position="99"/>
        <end position="122"/>
    </location>
</feature>
<dbReference type="Ensembl" id="ENSPMRT00000015001.1">
    <property type="protein sequence ID" value="ENSPMRP00000014038.1"/>
    <property type="gene ID" value="ENSPMRG00000009389.1"/>
</dbReference>
<dbReference type="GeneTree" id="ENSGT00390000017980"/>
<dbReference type="HAMAP" id="MF_03058">
    <property type="entry name" value="VMA21"/>
    <property type="match status" value="1"/>
</dbReference>
<evidence type="ECO:0000313" key="9">
    <source>
        <dbReference type="Proteomes" id="UP000472272"/>
    </source>
</evidence>
<reference evidence="8 9" key="1">
    <citation type="journal article" date="2019" name="Proc. Natl. Acad. Sci. U.S.A.">
        <title>Regulatory changes in pterin and carotenoid genes underlie balanced color polymorphisms in the wall lizard.</title>
        <authorList>
            <person name="Andrade P."/>
            <person name="Pinho C."/>
            <person name="Perez I de Lanuza G."/>
            <person name="Afonso S."/>
            <person name="Brejcha J."/>
            <person name="Rubin C.J."/>
            <person name="Wallerman O."/>
            <person name="Pereira P."/>
            <person name="Sabatino S.J."/>
            <person name="Bellati A."/>
            <person name="Pellitteri-Rosa D."/>
            <person name="Bosakova Z."/>
            <person name="Bunikis I."/>
            <person name="Carretero M.A."/>
            <person name="Feiner N."/>
            <person name="Marsik P."/>
            <person name="Pauperio F."/>
            <person name="Salvi D."/>
            <person name="Soler L."/>
            <person name="While G.M."/>
            <person name="Uller T."/>
            <person name="Font E."/>
            <person name="Andersson L."/>
            <person name="Carneiro M."/>
        </authorList>
    </citation>
    <scope>NUCLEOTIDE SEQUENCE</scope>
</reference>
<dbReference type="GO" id="GO:0012507">
    <property type="term" value="C:ER to Golgi transport vesicle membrane"/>
    <property type="evidence" value="ECO:0007669"/>
    <property type="project" value="UniProtKB-SubCell"/>
</dbReference>
<name>A0A670IPG9_PODMU</name>
<evidence type="ECO:0000256" key="5">
    <source>
        <dbReference type="ARBA" id="ARBA00023329"/>
    </source>
</evidence>
<reference evidence="8" key="3">
    <citation type="submission" date="2025-09" db="UniProtKB">
        <authorList>
            <consortium name="Ensembl"/>
        </authorList>
    </citation>
    <scope>IDENTIFICATION</scope>
</reference>
<dbReference type="Pfam" id="PF09446">
    <property type="entry name" value="VMA21"/>
    <property type="match status" value="1"/>
</dbReference>
<keyword evidence="3 6" id="KW-1133">Transmembrane helix</keyword>
<evidence type="ECO:0000256" key="6">
    <source>
        <dbReference type="HAMAP-Rule" id="MF_03058"/>
    </source>
</evidence>
<evidence type="ECO:0000256" key="2">
    <source>
        <dbReference type="ARBA" id="ARBA00022824"/>
    </source>
</evidence>
<accession>A0A670IPG9</accession>
<dbReference type="GO" id="GO:0070072">
    <property type="term" value="P:vacuolar proton-transporting V-type ATPase complex assembly"/>
    <property type="evidence" value="ECO:0007669"/>
    <property type="project" value="UniProtKB-UniRule"/>
</dbReference>
<dbReference type="PANTHER" id="PTHR31792">
    <property type="entry name" value="VACUOLAR ATPASE ASSEMBLY INTEGRAL MEMBRANE PROTEIN VMA21"/>
    <property type="match status" value="1"/>
</dbReference>
<feature type="compositionally biased region" description="Polar residues" evidence="7">
    <location>
        <begin position="14"/>
        <end position="23"/>
    </location>
</feature>
<dbReference type="Proteomes" id="UP000472272">
    <property type="component" value="Chromosome 8"/>
</dbReference>
<keyword evidence="1 6" id="KW-0812">Transmembrane</keyword>
<keyword evidence="9" id="KW-1185">Reference proteome</keyword>
<dbReference type="AlphaFoldDB" id="A0A670IPG9"/>